<evidence type="ECO:0000256" key="7">
    <source>
        <dbReference type="SAM" id="Phobius"/>
    </source>
</evidence>
<feature type="transmembrane region" description="Helical" evidence="7">
    <location>
        <begin position="602"/>
        <end position="620"/>
    </location>
</feature>
<dbReference type="SMART" id="SM00060">
    <property type="entry name" value="FN3"/>
    <property type="match status" value="1"/>
</dbReference>
<feature type="transmembrane region" description="Helical" evidence="7">
    <location>
        <begin position="536"/>
        <end position="558"/>
    </location>
</feature>
<dbReference type="PROSITE" id="PS50003">
    <property type="entry name" value="PH_DOMAIN"/>
    <property type="match status" value="1"/>
</dbReference>
<dbReference type="OMA" id="PGRDFYT"/>
<proteinExistence type="inferred from homology"/>
<reference evidence="10" key="2">
    <citation type="submission" date="2015-06" db="UniProtKB">
        <authorList>
            <consortium name="EnsemblProtists"/>
        </authorList>
    </citation>
    <scope>IDENTIFICATION</scope>
    <source>
        <strain evidence="10">Emoy2</strain>
    </source>
</reference>
<dbReference type="GO" id="GO:0016020">
    <property type="term" value="C:membrane"/>
    <property type="evidence" value="ECO:0007669"/>
    <property type="project" value="UniProtKB-SubCell"/>
</dbReference>
<dbReference type="InParanoid" id="M4C1S4"/>
<dbReference type="GO" id="GO:0005261">
    <property type="term" value="F:monoatomic cation channel activity"/>
    <property type="evidence" value="ECO:0007669"/>
    <property type="project" value="TreeGrafter"/>
</dbReference>
<feature type="transmembrane region" description="Helical" evidence="7">
    <location>
        <begin position="1593"/>
        <end position="1611"/>
    </location>
</feature>
<keyword evidence="5 7" id="KW-0472">Membrane</keyword>
<dbReference type="Pfam" id="PF00041">
    <property type="entry name" value="fn3"/>
    <property type="match status" value="1"/>
</dbReference>
<feature type="domain" description="PH" evidence="8">
    <location>
        <begin position="865"/>
        <end position="981"/>
    </location>
</feature>
<dbReference type="GO" id="GO:0050982">
    <property type="term" value="P:detection of mechanical stimulus"/>
    <property type="evidence" value="ECO:0007669"/>
    <property type="project" value="TreeGrafter"/>
</dbReference>
<evidence type="ECO:0000313" key="10">
    <source>
        <dbReference type="EnsemblProtists" id="HpaP813025"/>
    </source>
</evidence>
<feature type="transmembrane region" description="Helical" evidence="7">
    <location>
        <begin position="1913"/>
        <end position="1934"/>
    </location>
</feature>
<feature type="transmembrane region" description="Helical" evidence="7">
    <location>
        <begin position="1447"/>
        <end position="1466"/>
    </location>
</feature>
<feature type="transmembrane region" description="Helical" evidence="7">
    <location>
        <begin position="1524"/>
        <end position="1541"/>
    </location>
</feature>
<dbReference type="InterPro" id="IPR056770">
    <property type="entry name" value="Piezo_THU9_anchor"/>
</dbReference>
<evidence type="ECO:0000256" key="6">
    <source>
        <dbReference type="SAM" id="MobiDB-lite"/>
    </source>
</evidence>
<dbReference type="Proteomes" id="UP000011713">
    <property type="component" value="Unassembled WGS sequence"/>
</dbReference>
<feature type="domain" description="Fibronectin type-III" evidence="9">
    <location>
        <begin position="748"/>
        <end position="846"/>
    </location>
</feature>
<evidence type="ECO:0000256" key="2">
    <source>
        <dbReference type="ARBA" id="ARBA00007821"/>
    </source>
</evidence>
<dbReference type="Gene3D" id="2.60.40.10">
    <property type="entry name" value="Immunoglobulins"/>
    <property type="match status" value="1"/>
</dbReference>
<comment type="subcellular location">
    <subcellularLocation>
        <location evidence="1">Membrane</location>
        <topology evidence="1">Multi-pass membrane protein</topology>
    </subcellularLocation>
</comment>
<dbReference type="VEuPathDB" id="FungiDB:HpaG813025"/>
<dbReference type="InterPro" id="IPR036116">
    <property type="entry name" value="FN3_sf"/>
</dbReference>
<feature type="compositionally biased region" description="Basic and acidic residues" evidence="6">
    <location>
        <begin position="338"/>
        <end position="347"/>
    </location>
</feature>
<dbReference type="InterPro" id="IPR031334">
    <property type="entry name" value="Piezo_cap_dom"/>
</dbReference>
<dbReference type="EnsemblProtists" id="HpaT813025">
    <property type="protein sequence ID" value="HpaP813025"/>
    <property type="gene ID" value="HpaG813025"/>
</dbReference>
<dbReference type="Pfam" id="PF12166">
    <property type="entry name" value="Piezo_cap"/>
    <property type="match status" value="1"/>
</dbReference>
<feature type="transmembrane region" description="Helical" evidence="7">
    <location>
        <begin position="1553"/>
        <end position="1573"/>
    </location>
</feature>
<dbReference type="GO" id="GO:0071260">
    <property type="term" value="P:cellular response to mechanical stimulus"/>
    <property type="evidence" value="ECO:0007669"/>
    <property type="project" value="TreeGrafter"/>
</dbReference>
<organism evidence="10 11">
    <name type="scientific">Hyaloperonospora arabidopsidis (strain Emoy2)</name>
    <name type="common">Downy mildew agent</name>
    <name type="synonym">Peronospora arabidopsidis</name>
    <dbReference type="NCBI Taxonomy" id="559515"/>
    <lineage>
        <taxon>Eukaryota</taxon>
        <taxon>Sar</taxon>
        <taxon>Stramenopiles</taxon>
        <taxon>Oomycota</taxon>
        <taxon>Peronosporomycetes</taxon>
        <taxon>Peronosporales</taxon>
        <taxon>Peronosporaceae</taxon>
        <taxon>Hyaloperonospora</taxon>
    </lineage>
</organism>
<evidence type="ECO:0000256" key="4">
    <source>
        <dbReference type="ARBA" id="ARBA00022989"/>
    </source>
</evidence>
<sequence length="2010" mass="226845">MIGGVQLALFFVIFGYQLGTFAARTSVAFKLLWSLALLIEVVVLMMRYIYQFEKVSTYMESHLFTPSFSAQDLGLEYHAFTGGISDVFVYLLPTAALTGLCFWQLSSMTKDIMPYDFFTAGRSRVAHFICFCMETVQHLLISFSAIALVVVTMWVALDQISFVGWLYILTLVAGRALTEAWTQLWLPLFWLAALSMLLKYLIQVSIFTAQSGTVNSNVLSRSSENSDWVGMIRLNDRHDRDGDSIGKSALWDLLSREFLIIFMCSLQRMAQYFDSSSSVRWLLELGESTMRFEEQYALYAAKNLDVYHRTSSCEVDGDEDQARASMYDNEVALSLISERRSENEPDSKPLNLTPQSSSLSDSKTFISCLRRFGTTYASKASVNLVMLLLTVSCFVHQDVIAIMYLLIVRSMMFAYPSTVCERWWALAWLLSVVVVLEYSIMLWLPPFFKIKMKETFPWRKMSSTYETWLVPSDQHKWAAMADFVALLSVYLLPHSENLTEDKKKENVVDEPPSVRQANHDSGFIDESAYVTLTRKYAWYFLEHAFLVNWLPLLLFLVFVFGAKHGGVVSIAYLLGALVMLYRLDEAREPSNLWIQYMRKWNWGHLFVITIINVPSVYPALSDCIIGTKSGDDDNCMTVANFLGVEANKTPYGLIALFVLISIQCEIVIAPTYPTVLAILAGEKGCASSRREVIVRDFYRQRTEQWYTMKKEKNAAIQRLKMIVSKLVHKVEELMDIAQGLHHNLPPMAPLKPVATDRTQNSATLSWEKPAGSYHKIRYYRISRQQFPSLTLLGDFGDIVEIRGEYCEARIEGLRPGTSYQFKVCAVSRLGEGPYSSASDPIATYSLNLSGTTTAGWMKYHRESLPAPRFGFLVSWMKAKYLHRYVVLDSSHLVFYQDEERALIHRSRKHRKRLKTSFKWRDVTSLKLSDSKVQFDDMSPSLYCFEIIVHHAGRRGDIKYVFQSELSKEFNMFLAAMAYAVPRESLDDSIISCLKDRDLPNPLDTALPDRGGDVESNYDESKSEWSSVTGDGSTLGDPEDEEFENKSEFLWRIPLYRLLYDIQNAGFKLETTPYEEDDLHEPSLSEIVQLVINSVRSESANICCLALIICFTVQADFLNMVYVVSAFAVLLVENPRPSSLVWTHLLAYLSVFCTGMSSRGYFYPSFEPYCTTVTDAAANARSIQPMTLLGLYKFDGIAIANVTSVYDGLQWDFYVVLLLLWHRRELRMQGFWSVAYSGDDVGDQASSRYKSEVMRELRSSFPSSRDSIDDAFSYDGPGSGKKIKQAKSSRGHEPASRSSSRKPLTVGRTSMDAGVVCVNDSELCNEVATQVLQEMLEQEKLEADTKVALVAPFDDNVARSPSSRRLNEYLDPSSGSPSVGGDDVVSKLVDMNADASENGFHAGSKESWLAETFPKLHAYFQSIICKPPAQWDKDIQVAIMGEKPGRDFYTASLSVLLLSSMYAVIFYKELGEADSSGTSVADADSRVSSSSLLSGYLVLLVLTELIFIIWDRVSYVCSSLQSKVILQYSYTFVLHLAVWYLLPSVSNIYFQRRPALVVFYLFQCVYLWLGALQIRYGYPVYLGSRYNHTKTTRMTAISETLFGLMMLAPFLFEMRALLDYLCMKTSLSWQHWILLEDTAAHVFGVKGIMKRRVEEADILQGKRRQPMRTKIMSAGVMLLFMLICLVGPLAMFSSINPSTTANDVTLTTVKFGIEDAKETMNELYSNSDSNSPSCEVDLNTDSASTQCIEFGVFSNDAWGLSPPRMDLLVAQLQSTKTLKWTITFTFTRPGPTNAEVISAKYSARMTDEHRIALIPMIKQTLTDGEGTTLPSVQIDDFFPAVVQLTASRGVLKRSTQMHSLAVSKHSLNGSTWWNIEPVVSSSGSNYCSATYPFCIVAVSDRIVQGLTTLGISSYGLTAVYVFVVVTVGSAVKVFFRGKLFRIQYDELPDPGDVLELIEGIYIARHEQYVGHLKDEVRLFEMLVRVLRSPETLIKVTGVNVIHIPTAKEKLD</sequence>
<dbReference type="PANTHER" id="PTHR13167:SF25">
    <property type="entry name" value="PIEZO-TYPE MECHANOSENSITIVE ION CHANNEL COMPONENT"/>
    <property type="match status" value="1"/>
</dbReference>
<feature type="transmembrane region" description="Helical" evidence="7">
    <location>
        <begin position="564"/>
        <end position="581"/>
    </location>
</feature>
<evidence type="ECO:0000256" key="5">
    <source>
        <dbReference type="ARBA" id="ARBA00023136"/>
    </source>
</evidence>
<feature type="transmembrane region" description="Helical" evidence="7">
    <location>
        <begin position="1669"/>
        <end position="1691"/>
    </location>
</feature>
<feature type="transmembrane region" description="Helical" evidence="7">
    <location>
        <begin position="32"/>
        <end position="50"/>
    </location>
</feature>
<feature type="transmembrane region" description="Helical" evidence="7">
    <location>
        <begin position="87"/>
        <end position="105"/>
    </location>
</feature>
<feature type="transmembrane region" description="Helical" evidence="7">
    <location>
        <begin position="380"/>
        <end position="407"/>
    </location>
</feature>
<feature type="compositionally biased region" description="Polar residues" evidence="6">
    <location>
        <begin position="350"/>
        <end position="359"/>
    </location>
</feature>
<evidence type="ECO:0000259" key="9">
    <source>
        <dbReference type="PROSITE" id="PS50853"/>
    </source>
</evidence>
<dbReference type="Pfam" id="PF00169">
    <property type="entry name" value="PH"/>
    <property type="match status" value="1"/>
</dbReference>
<dbReference type="PANTHER" id="PTHR13167">
    <property type="entry name" value="PIEZO-TYPE MECHANOSENSITIVE ION CHANNEL COMPONENT"/>
    <property type="match status" value="1"/>
</dbReference>
<dbReference type="InterPro" id="IPR001849">
    <property type="entry name" value="PH_domain"/>
</dbReference>
<reference evidence="11" key="1">
    <citation type="journal article" date="2010" name="Science">
        <title>Signatures of adaptation to obligate biotrophy in the Hyaloperonospora arabidopsidis genome.</title>
        <authorList>
            <person name="Baxter L."/>
            <person name="Tripathy S."/>
            <person name="Ishaque N."/>
            <person name="Boot N."/>
            <person name="Cabral A."/>
            <person name="Kemen E."/>
            <person name="Thines M."/>
            <person name="Ah-Fong A."/>
            <person name="Anderson R."/>
            <person name="Badejoko W."/>
            <person name="Bittner-Eddy P."/>
            <person name="Boore J.L."/>
            <person name="Chibucos M.C."/>
            <person name="Coates M."/>
            <person name="Dehal P."/>
            <person name="Delehaunty K."/>
            <person name="Dong S."/>
            <person name="Downton P."/>
            <person name="Dumas B."/>
            <person name="Fabro G."/>
            <person name="Fronick C."/>
            <person name="Fuerstenberg S.I."/>
            <person name="Fulton L."/>
            <person name="Gaulin E."/>
            <person name="Govers F."/>
            <person name="Hughes L."/>
            <person name="Humphray S."/>
            <person name="Jiang R.H."/>
            <person name="Judelson H."/>
            <person name="Kamoun S."/>
            <person name="Kyung K."/>
            <person name="Meijer H."/>
            <person name="Minx P."/>
            <person name="Morris P."/>
            <person name="Nelson J."/>
            <person name="Phuntumart V."/>
            <person name="Qutob D."/>
            <person name="Rehmany A."/>
            <person name="Rougon-Cardoso A."/>
            <person name="Ryden P."/>
            <person name="Torto-Alalibo T."/>
            <person name="Studholme D."/>
            <person name="Wang Y."/>
            <person name="Win J."/>
            <person name="Wood J."/>
            <person name="Clifton S.W."/>
            <person name="Rogers J."/>
            <person name="Van den Ackerveken G."/>
            <person name="Jones J.D."/>
            <person name="McDowell J.M."/>
            <person name="Beynon J."/>
            <person name="Tyler B.M."/>
        </authorList>
    </citation>
    <scope>NUCLEOTIDE SEQUENCE [LARGE SCALE GENOMIC DNA]</scope>
    <source>
        <strain evidence="11">Emoy2</strain>
    </source>
</reference>
<dbReference type="GO" id="GO:0008381">
    <property type="term" value="F:mechanosensitive monoatomic ion channel activity"/>
    <property type="evidence" value="ECO:0007669"/>
    <property type="project" value="InterPro"/>
</dbReference>
<dbReference type="EMBL" id="CU855843">
    <property type="status" value="NOT_ANNOTATED_CDS"/>
    <property type="molecule type" value="Genomic_DNA"/>
</dbReference>
<feature type="transmembrane region" description="Helical" evidence="7">
    <location>
        <begin position="125"/>
        <end position="155"/>
    </location>
</feature>
<feature type="transmembrane region" description="Helical" evidence="7">
    <location>
        <begin position="184"/>
        <end position="202"/>
    </location>
</feature>
<evidence type="ECO:0000256" key="1">
    <source>
        <dbReference type="ARBA" id="ARBA00004141"/>
    </source>
</evidence>
<evidence type="ECO:0000313" key="11">
    <source>
        <dbReference type="Proteomes" id="UP000011713"/>
    </source>
</evidence>
<dbReference type="STRING" id="559515.M4C1S4"/>
<dbReference type="HOGENOM" id="CLU_000574_0_0_1"/>
<dbReference type="InterPro" id="IPR056768">
    <property type="entry name" value="THU_Piezo"/>
</dbReference>
<feature type="transmembrane region" description="Helical" evidence="7">
    <location>
        <begin position="1492"/>
        <end position="1512"/>
    </location>
</feature>
<dbReference type="CDD" id="cd00063">
    <property type="entry name" value="FN3"/>
    <property type="match status" value="1"/>
</dbReference>
<protein>
    <recommendedName>
        <fullName evidence="12">Fibronectin type-III domain-containing protein</fullName>
    </recommendedName>
</protein>
<accession>M4C1S4</accession>
<dbReference type="SMART" id="SM00233">
    <property type="entry name" value="PH"/>
    <property type="match status" value="1"/>
</dbReference>
<dbReference type="SUPFAM" id="SSF49265">
    <property type="entry name" value="Fibronectin type III"/>
    <property type="match status" value="1"/>
</dbReference>
<evidence type="ECO:0000259" key="8">
    <source>
        <dbReference type="PROSITE" id="PS50003"/>
    </source>
</evidence>
<dbReference type="eggNOG" id="KOG1893">
    <property type="taxonomic scope" value="Eukaryota"/>
</dbReference>
<keyword evidence="4 7" id="KW-1133">Transmembrane helix</keyword>
<dbReference type="FunFam" id="2.60.40.10:FF:001974">
    <property type="entry name" value="Piezo-type mechanosensitive ion channel component 2"/>
    <property type="match status" value="1"/>
</dbReference>
<evidence type="ECO:0008006" key="12">
    <source>
        <dbReference type="Google" id="ProtNLM"/>
    </source>
</evidence>
<dbReference type="PROSITE" id="PS50853">
    <property type="entry name" value="FN3"/>
    <property type="match status" value="1"/>
</dbReference>
<dbReference type="InterPro" id="IPR013783">
    <property type="entry name" value="Ig-like_fold"/>
</dbReference>
<keyword evidence="11" id="KW-1185">Reference proteome</keyword>
<feature type="transmembrane region" description="Helical" evidence="7">
    <location>
        <begin position="423"/>
        <end position="444"/>
    </location>
</feature>
<feature type="region of interest" description="Disordered" evidence="6">
    <location>
        <begin position="1001"/>
        <end position="1039"/>
    </location>
</feature>
<dbReference type="InterPro" id="IPR027272">
    <property type="entry name" value="Piezo"/>
</dbReference>
<name>M4C1S4_HYAAE</name>
<dbReference type="Pfam" id="PF24874">
    <property type="entry name" value="Piezo_THU9_anchor"/>
    <property type="match status" value="1"/>
</dbReference>
<feature type="region of interest" description="Disordered" evidence="6">
    <location>
        <begin position="1259"/>
        <end position="1305"/>
    </location>
</feature>
<keyword evidence="3 7" id="KW-0812">Transmembrane</keyword>
<dbReference type="Pfam" id="PF23188">
    <property type="entry name" value="THU_Piezo1"/>
    <property type="match status" value="1"/>
</dbReference>
<dbReference type="InterPro" id="IPR003961">
    <property type="entry name" value="FN3_dom"/>
</dbReference>
<feature type="region of interest" description="Disordered" evidence="6">
    <location>
        <begin position="338"/>
        <end position="359"/>
    </location>
</feature>
<evidence type="ECO:0000256" key="3">
    <source>
        <dbReference type="ARBA" id="ARBA00022692"/>
    </source>
</evidence>
<dbReference type="GO" id="GO:0042391">
    <property type="term" value="P:regulation of membrane potential"/>
    <property type="evidence" value="ECO:0007669"/>
    <property type="project" value="TreeGrafter"/>
</dbReference>
<comment type="similarity">
    <text evidence="2">Belongs to the PIEZO (TC 1.A.75) family.</text>
</comment>